<evidence type="ECO:0000256" key="1">
    <source>
        <dbReference type="SAM" id="SignalP"/>
    </source>
</evidence>
<comment type="caution">
    <text evidence="2">The sequence shown here is derived from an EMBL/GenBank/DDBJ whole genome shotgun (WGS) entry which is preliminary data.</text>
</comment>
<protein>
    <recommendedName>
        <fullName evidence="4">Secreted protein</fullName>
    </recommendedName>
</protein>
<gene>
    <name evidence="2" type="ORF">FE257_006401</name>
</gene>
<sequence length="108" mass="11860">MLWSIAFILLPLGQAQASSVIAYDRNGPSELLEDQCTPEDNLKSLNITGSFGCRLYSSRNCSGGPKCIVNESQEDLYATEHKCHGIWSVLCLSKENVSLAKVCYNEDA</sequence>
<keyword evidence="3" id="KW-1185">Reference proteome</keyword>
<keyword evidence="1" id="KW-0732">Signal</keyword>
<dbReference type="Proteomes" id="UP001194746">
    <property type="component" value="Unassembled WGS sequence"/>
</dbReference>
<dbReference type="AlphaFoldDB" id="A0AAD4CXV2"/>
<name>A0AAD4CXV2_ASPNN</name>
<organism evidence="2 3">
    <name type="scientific">Aspergillus nanangensis</name>
    <dbReference type="NCBI Taxonomy" id="2582783"/>
    <lineage>
        <taxon>Eukaryota</taxon>
        <taxon>Fungi</taxon>
        <taxon>Dikarya</taxon>
        <taxon>Ascomycota</taxon>
        <taxon>Pezizomycotina</taxon>
        <taxon>Eurotiomycetes</taxon>
        <taxon>Eurotiomycetidae</taxon>
        <taxon>Eurotiales</taxon>
        <taxon>Aspergillaceae</taxon>
        <taxon>Aspergillus</taxon>
        <taxon>Aspergillus subgen. Circumdati</taxon>
    </lineage>
</organism>
<accession>A0AAD4CXV2</accession>
<reference evidence="2" key="2">
    <citation type="submission" date="2020-02" db="EMBL/GenBank/DDBJ databases">
        <authorList>
            <person name="Gilchrist C.L.M."/>
            <person name="Chooi Y.-H."/>
        </authorList>
    </citation>
    <scope>NUCLEOTIDE SEQUENCE</scope>
    <source>
        <strain evidence="2">MST-FP2251</strain>
    </source>
</reference>
<evidence type="ECO:0000313" key="3">
    <source>
        <dbReference type="Proteomes" id="UP001194746"/>
    </source>
</evidence>
<dbReference type="EMBL" id="VCAU01000003">
    <property type="protein sequence ID" value="KAF9894517.1"/>
    <property type="molecule type" value="Genomic_DNA"/>
</dbReference>
<proteinExistence type="predicted"/>
<evidence type="ECO:0008006" key="4">
    <source>
        <dbReference type="Google" id="ProtNLM"/>
    </source>
</evidence>
<feature type="chain" id="PRO_5042282201" description="Secreted protein" evidence="1">
    <location>
        <begin position="18"/>
        <end position="108"/>
    </location>
</feature>
<reference evidence="2" key="1">
    <citation type="journal article" date="2019" name="Beilstein J. Org. Chem.">
        <title>Nanangenines: drimane sesquiterpenoids as the dominant metabolite cohort of a novel Australian fungus, Aspergillus nanangensis.</title>
        <authorList>
            <person name="Lacey H.J."/>
            <person name="Gilchrist C.L.M."/>
            <person name="Crombie A."/>
            <person name="Kalaitzis J.A."/>
            <person name="Vuong D."/>
            <person name="Rutledge P.J."/>
            <person name="Turner P."/>
            <person name="Pitt J.I."/>
            <person name="Lacey E."/>
            <person name="Chooi Y.H."/>
            <person name="Piggott A.M."/>
        </authorList>
    </citation>
    <scope>NUCLEOTIDE SEQUENCE</scope>
    <source>
        <strain evidence="2">MST-FP2251</strain>
    </source>
</reference>
<evidence type="ECO:0000313" key="2">
    <source>
        <dbReference type="EMBL" id="KAF9894517.1"/>
    </source>
</evidence>
<feature type="signal peptide" evidence="1">
    <location>
        <begin position="1"/>
        <end position="17"/>
    </location>
</feature>